<dbReference type="AlphaFoldDB" id="A0A4U0XKG4"/>
<dbReference type="EMBL" id="NAJN01000259">
    <property type="protein sequence ID" value="TKA76018.1"/>
    <property type="molecule type" value="Genomic_DNA"/>
</dbReference>
<accession>A0A4U0XKG4</accession>
<dbReference type="OrthoDB" id="27975at2759"/>
<dbReference type="Proteomes" id="UP000308768">
    <property type="component" value="Unassembled WGS sequence"/>
</dbReference>
<protein>
    <submittedName>
        <fullName evidence="1">Uncharacterized protein</fullName>
    </submittedName>
</protein>
<comment type="caution">
    <text evidence="1">The sequence shown here is derived from an EMBL/GenBank/DDBJ whole genome shotgun (WGS) entry which is preliminary data.</text>
</comment>
<proteinExistence type="predicted"/>
<organism evidence="1 2">
    <name type="scientific">Cryomyces minteri</name>
    <dbReference type="NCBI Taxonomy" id="331657"/>
    <lineage>
        <taxon>Eukaryota</taxon>
        <taxon>Fungi</taxon>
        <taxon>Dikarya</taxon>
        <taxon>Ascomycota</taxon>
        <taxon>Pezizomycotina</taxon>
        <taxon>Dothideomycetes</taxon>
        <taxon>Dothideomycetes incertae sedis</taxon>
        <taxon>Cryomyces</taxon>
    </lineage>
</organism>
<reference evidence="1 2" key="1">
    <citation type="submission" date="2017-03" db="EMBL/GenBank/DDBJ databases">
        <title>Genomes of endolithic fungi from Antarctica.</title>
        <authorList>
            <person name="Coleine C."/>
            <person name="Masonjones S."/>
            <person name="Stajich J.E."/>
        </authorList>
    </citation>
    <scope>NUCLEOTIDE SEQUENCE [LARGE SCALE GENOMIC DNA]</scope>
    <source>
        <strain evidence="1 2">CCFEE 5187</strain>
    </source>
</reference>
<keyword evidence="2" id="KW-1185">Reference proteome</keyword>
<dbReference type="STRING" id="331657.A0A4U0XKG4"/>
<sequence length="110" mass="12104">MRRKLHHAKDLPIDITRYIEEGVNLPSAFIINDKPPSSYAFAVETVGCMTYEDIVTACLSRTVPAEDVLNGIKASLCCPSNEDDDVAIIDSNMSINLLDTFSAAHMFDIP</sequence>
<gene>
    <name evidence="1" type="ORF">B0A49_11834</name>
</gene>
<evidence type="ECO:0000313" key="1">
    <source>
        <dbReference type="EMBL" id="TKA76018.1"/>
    </source>
</evidence>
<evidence type="ECO:0000313" key="2">
    <source>
        <dbReference type="Proteomes" id="UP000308768"/>
    </source>
</evidence>
<name>A0A4U0XKG4_9PEZI</name>